<dbReference type="Proteomes" id="UP001321475">
    <property type="component" value="Chromosome"/>
</dbReference>
<dbReference type="PANTHER" id="PTHR11601:SF34">
    <property type="entry name" value="CYSTEINE DESULFURASE"/>
    <property type="match status" value="1"/>
</dbReference>
<keyword evidence="3" id="KW-0808">Transferase</keyword>
<comment type="similarity">
    <text evidence="2">Belongs to the class-V pyridoxal-phosphate-dependent aminotransferase family. NifS/IscS subfamily.</text>
</comment>
<evidence type="ECO:0000256" key="2">
    <source>
        <dbReference type="ARBA" id="ARBA00006490"/>
    </source>
</evidence>
<proteinExistence type="inferred from homology"/>
<comment type="catalytic activity">
    <reaction evidence="8">
        <text>(sulfur carrier)-H + L-cysteine = (sulfur carrier)-SH + L-alanine</text>
        <dbReference type="Rhea" id="RHEA:43892"/>
        <dbReference type="Rhea" id="RHEA-COMP:14737"/>
        <dbReference type="Rhea" id="RHEA-COMP:14739"/>
        <dbReference type="ChEBI" id="CHEBI:29917"/>
        <dbReference type="ChEBI" id="CHEBI:35235"/>
        <dbReference type="ChEBI" id="CHEBI:57972"/>
        <dbReference type="ChEBI" id="CHEBI:64428"/>
        <dbReference type="EC" id="2.8.1.7"/>
    </reaction>
</comment>
<keyword evidence="11" id="KW-0032">Aminotransferase</keyword>
<feature type="compositionally biased region" description="Low complexity" evidence="9">
    <location>
        <begin position="1"/>
        <end position="13"/>
    </location>
</feature>
<keyword evidence="4" id="KW-0479">Metal-binding</keyword>
<evidence type="ECO:0000256" key="1">
    <source>
        <dbReference type="ARBA" id="ARBA00001933"/>
    </source>
</evidence>
<dbReference type="RefSeq" id="WP_286217589.1">
    <property type="nucleotide sequence ID" value="NZ_AP027729.1"/>
</dbReference>
<keyword evidence="12" id="KW-1185">Reference proteome</keyword>
<evidence type="ECO:0000256" key="9">
    <source>
        <dbReference type="SAM" id="MobiDB-lite"/>
    </source>
</evidence>
<evidence type="ECO:0000256" key="3">
    <source>
        <dbReference type="ARBA" id="ARBA00022679"/>
    </source>
</evidence>
<evidence type="ECO:0000256" key="6">
    <source>
        <dbReference type="ARBA" id="ARBA00023004"/>
    </source>
</evidence>
<name>A0ABM8G582_9CELL</name>
<dbReference type="GO" id="GO:0008483">
    <property type="term" value="F:transaminase activity"/>
    <property type="evidence" value="ECO:0007669"/>
    <property type="project" value="UniProtKB-KW"/>
</dbReference>
<evidence type="ECO:0000313" key="12">
    <source>
        <dbReference type="Proteomes" id="UP001321475"/>
    </source>
</evidence>
<dbReference type="PANTHER" id="PTHR11601">
    <property type="entry name" value="CYSTEINE DESULFURYLASE FAMILY MEMBER"/>
    <property type="match status" value="1"/>
</dbReference>
<evidence type="ECO:0000313" key="11">
    <source>
        <dbReference type="EMBL" id="BDZ43317.1"/>
    </source>
</evidence>
<evidence type="ECO:0000256" key="4">
    <source>
        <dbReference type="ARBA" id="ARBA00022723"/>
    </source>
</evidence>
<dbReference type="Gene3D" id="3.90.1150.10">
    <property type="entry name" value="Aspartate Aminotransferase, domain 1"/>
    <property type="match status" value="1"/>
</dbReference>
<keyword evidence="7" id="KW-0411">Iron-sulfur</keyword>
<dbReference type="InterPro" id="IPR015422">
    <property type="entry name" value="PyrdxlP-dep_Trfase_small"/>
</dbReference>
<gene>
    <name evidence="11" type="ORF">GCM10025865_26160</name>
</gene>
<keyword evidence="6" id="KW-0408">Iron</keyword>
<keyword evidence="5" id="KW-0663">Pyridoxal phosphate</keyword>
<dbReference type="InterPro" id="IPR016454">
    <property type="entry name" value="Cysteine_dSase"/>
</dbReference>
<organism evidence="11 12">
    <name type="scientific">Paraoerskovia sediminicola</name>
    <dbReference type="NCBI Taxonomy" id="1138587"/>
    <lineage>
        <taxon>Bacteria</taxon>
        <taxon>Bacillati</taxon>
        <taxon>Actinomycetota</taxon>
        <taxon>Actinomycetes</taxon>
        <taxon>Micrococcales</taxon>
        <taxon>Cellulomonadaceae</taxon>
        <taxon>Paraoerskovia</taxon>
    </lineage>
</organism>
<dbReference type="InterPro" id="IPR000192">
    <property type="entry name" value="Aminotrans_V_dom"/>
</dbReference>
<comment type="cofactor">
    <cofactor evidence="1">
        <name>pyridoxal 5'-phosphate</name>
        <dbReference type="ChEBI" id="CHEBI:597326"/>
    </cofactor>
</comment>
<evidence type="ECO:0000259" key="10">
    <source>
        <dbReference type="Pfam" id="PF00266"/>
    </source>
</evidence>
<reference evidence="12" key="1">
    <citation type="journal article" date="2019" name="Int. J. Syst. Evol. Microbiol.">
        <title>The Global Catalogue of Microorganisms (GCM) 10K type strain sequencing project: providing services to taxonomists for standard genome sequencing and annotation.</title>
        <authorList>
            <consortium name="The Broad Institute Genomics Platform"/>
            <consortium name="The Broad Institute Genome Sequencing Center for Infectious Disease"/>
            <person name="Wu L."/>
            <person name="Ma J."/>
        </authorList>
    </citation>
    <scope>NUCLEOTIDE SEQUENCE [LARGE SCALE GENOMIC DNA]</scope>
    <source>
        <strain evidence="12">NBRC 108565</strain>
    </source>
</reference>
<feature type="domain" description="Aminotransferase class V" evidence="10">
    <location>
        <begin position="21"/>
        <end position="372"/>
    </location>
</feature>
<evidence type="ECO:0000256" key="8">
    <source>
        <dbReference type="ARBA" id="ARBA00050776"/>
    </source>
</evidence>
<dbReference type="SUPFAM" id="SSF53383">
    <property type="entry name" value="PLP-dependent transferases"/>
    <property type="match status" value="1"/>
</dbReference>
<evidence type="ECO:0000256" key="7">
    <source>
        <dbReference type="ARBA" id="ARBA00023014"/>
    </source>
</evidence>
<accession>A0ABM8G582</accession>
<sequence>MSTPSTLSAPSTAGRRVPLDNGGGAPLHPLARTALLQATDDGWADPRRLHAEGRRAAALLWGARESLAASLGARTEEIEILPSHTAALHAAVLAVRAGRRRAGRAVVVPAVERAAVHHAAVHPLPDLPGEARPVAVDRHGRVDIDGFRDAVGAGDVALACLQSANGEVGTRQPVTEAAEACAAAQVPLLVDAGSSLGHDPVPTGWDVLAADPADWGAPRGTGVLAVRRRVRTRPTWPEDEDRWAPGGPNVPAALAAAVALEAVARDREAEARRRSELVDRVRAAAAQIPDTEVVGDPVDRLPHAVTFSFLYVDGEALVGELDRAGFGVGSGSACTSGTLEPSHVLAAMGVLTHGNVRIALDRTTTEDDVDRFVAVLPGAVERVRAFLGARGL</sequence>
<dbReference type="PIRSF" id="PIRSF005572">
    <property type="entry name" value="NifS"/>
    <property type="match status" value="1"/>
</dbReference>
<evidence type="ECO:0000256" key="5">
    <source>
        <dbReference type="ARBA" id="ARBA00022898"/>
    </source>
</evidence>
<dbReference type="Pfam" id="PF00266">
    <property type="entry name" value="Aminotran_5"/>
    <property type="match status" value="1"/>
</dbReference>
<dbReference type="Gene3D" id="3.40.640.10">
    <property type="entry name" value="Type I PLP-dependent aspartate aminotransferase-like (Major domain)"/>
    <property type="match status" value="1"/>
</dbReference>
<dbReference type="InterPro" id="IPR015421">
    <property type="entry name" value="PyrdxlP-dep_Trfase_major"/>
</dbReference>
<feature type="region of interest" description="Disordered" evidence="9">
    <location>
        <begin position="1"/>
        <end position="24"/>
    </location>
</feature>
<dbReference type="InterPro" id="IPR015424">
    <property type="entry name" value="PyrdxlP-dep_Trfase"/>
</dbReference>
<protein>
    <submittedName>
        <fullName evidence="11">Aminotransferase</fullName>
    </submittedName>
</protein>
<dbReference type="EMBL" id="AP027729">
    <property type="protein sequence ID" value="BDZ43317.1"/>
    <property type="molecule type" value="Genomic_DNA"/>
</dbReference>